<dbReference type="PANTHER" id="PTHR11215:SF1">
    <property type="entry name" value="MYG1 EXONUCLEASE"/>
    <property type="match status" value="1"/>
</dbReference>
<protein>
    <submittedName>
        <fullName evidence="3">Uncharacterized protein</fullName>
    </submittedName>
</protein>
<reference evidence="3" key="1">
    <citation type="submission" date="2022-11" db="UniProtKB">
        <authorList>
            <consortium name="WormBaseParasite"/>
        </authorList>
    </citation>
    <scope>IDENTIFICATION</scope>
</reference>
<accession>A0A914H4A7</accession>
<dbReference type="InterPro" id="IPR003226">
    <property type="entry name" value="MYG1_exonuclease"/>
</dbReference>
<dbReference type="Pfam" id="PF03690">
    <property type="entry name" value="MYG1_exonuc"/>
    <property type="match status" value="1"/>
</dbReference>
<keyword evidence="2" id="KW-1185">Reference proteome</keyword>
<sequence>MYSRIGPWGFSTKLSSAGLIYAHYGKAVIGSILGLPAEDADVGKLYEQIYKKFVEAIDAIDNGVNQFDGLPRFGDRKSRSGSIQAVSSFRYQLSSREFSNIADDAIDVEDNEEEDFEFKKRFGHVSTLHWLPEHKLGPFNCLDKTHQRYAYFCTPKFCLVDSTLLLLKQKNRSKY</sequence>
<proteinExistence type="inferred from homology"/>
<dbReference type="WBParaSite" id="Gr19_v10_g13515.t2">
    <property type="protein sequence ID" value="Gr19_v10_g13515.t2"/>
    <property type="gene ID" value="Gr19_v10_g13515"/>
</dbReference>
<evidence type="ECO:0000313" key="2">
    <source>
        <dbReference type="Proteomes" id="UP000887572"/>
    </source>
</evidence>
<comment type="similarity">
    <text evidence="1">Belongs to the MYG1 family.</text>
</comment>
<organism evidence="2 3">
    <name type="scientific">Globodera rostochiensis</name>
    <name type="common">Golden nematode worm</name>
    <name type="synonym">Heterodera rostochiensis</name>
    <dbReference type="NCBI Taxonomy" id="31243"/>
    <lineage>
        <taxon>Eukaryota</taxon>
        <taxon>Metazoa</taxon>
        <taxon>Ecdysozoa</taxon>
        <taxon>Nematoda</taxon>
        <taxon>Chromadorea</taxon>
        <taxon>Rhabditida</taxon>
        <taxon>Tylenchina</taxon>
        <taxon>Tylenchomorpha</taxon>
        <taxon>Tylenchoidea</taxon>
        <taxon>Heteroderidae</taxon>
        <taxon>Heteroderinae</taxon>
        <taxon>Globodera</taxon>
    </lineage>
</organism>
<dbReference type="Proteomes" id="UP000887572">
    <property type="component" value="Unplaced"/>
</dbReference>
<dbReference type="GO" id="GO:0005634">
    <property type="term" value="C:nucleus"/>
    <property type="evidence" value="ECO:0007669"/>
    <property type="project" value="TreeGrafter"/>
</dbReference>
<dbReference type="GO" id="GO:0005737">
    <property type="term" value="C:cytoplasm"/>
    <property type="evidence" value="ECO:0007669"/>
    <property type="project" value="TreeGrafter"/>
</dbReference>
<evidence type="ECO:0000313" key="3">
    <source>
        <dbReference type="WBParaSite" id="Gr19_v10_g13515.t2"/>
    </source>
</evidence>
<dbReference type="PANTHER" id="PTHR11215">
    <property type="entry name" value="METAL DEPENDENT HYDROLASE - RELATED"/>
    <property type="match status" value="1"/>
</dbReference>
<evidence type="ECO:0000256" key="1">
    <source>
        <dbReference type="ARBA" id="ARBA00010105"/>
    </source>
</evidence>
<dbReference type="AlphaFoldDB" id="A0A914H4A7"/>
<name>A0A914H4A7_GLORO</name>